<feature type="domain" description="Predicted membrane protein YciQ-like C-terminal" evidence="3">
    <location>
        <begin position="282"/>
        <end position="541"/>
    </location>
</feature>
<feature type="domain" description="DUF2207" evidence="2">
    <location>
        <begin position="34"/>
        <end position="210"/>
    </location>
</feature>
<evidence type="ECO:0000259" key="2">
    <source>
        <dbReference type="Pfam" id="PF09972"/>
    </source>
</evidence>
<gene>
    <name evidence="4" type="ORF">HYG87_10615</name>
</gene>
<dbReference type="Pfam" id="PF20990">
    <property type="entry name" value="DUF2207_C"/>
    <property type="match status" value="1"/>
</dbReference>
<dbReference type="RefSeq" id="WP_211533134.1">
    <property type="nucleotide sequence ID" value="NZ_CP058560.1"/>
</dbReference>
<feature type="transmembrane region" description="Helical" evidence="1">
    <location>
        <begin position="246"/>
        <end position="270"/>
    </location>
</feature>
<evidence type="ECO:0000313" key="5">
    <source>
        <dbReference type="Proteomes" id="UP000681041"/>
    </source>
</evidence>
<keyword evidence="1" id="KW-0472">Membrane</keyword>
<keyword evidence="1" id="KW-1133">Transmembrane helix</keyword>
<reference evidence="4" key="1">
    <citation type="submission" date="2020-07" db="EMBL/GenBank/DDBJ databases">
        <title>Methanobacterium. sp. MethCan genome.</title>
        <authorList>
            <person name="Postec A."/>
            <person name="Quemeneur M."/>
        </authorList>
    </citation>
    <scope>NUCLEOTIDE SEQUENCE</scope>
    <source>
        <strain evidence="4">MethCAN</strain>
    </source>
</reference>
<feature type="transmembrane region" description="Helical" evidence="1">
    <location>
        <begin position="458"/>
        <end position="478"/>
    </location>
</feature>
<dbReference type="InterPro" id="IPR048389">
    <property type="entry name" value="YciQ-like_C"/>
</dbReference>
<evidence type="ECO:0000313" key="4">
    <source>
        <dbReference type="EMBL" id="QUH24176.1"/>
    </source>
</evidence>
<keyword evidence="5" id="KW-1185">Reference proteome</keyword>
<feature type="transmembrane region" description="Helical" evidence="1">
    <location>
        <begin position="431"/>
        <end position="452"/>
    </location>
</feature>
<evidence type="ECO:0000256" key="1">
    <source>
        <dbReference type="SAM" id="Phobius"/>
    </source>
</evidence>
<keyword evidence="1" id="KW-0812">Transmembrane</keyword>
<protein>
    <submittedName>
        <fullName evidence="4">DUF2207 domain-containing protein</fullName>
    </submittedName>
</protein>
<organism evidence="4 5">
    <name type="scientific">Methanobacterium alkalithermotolerans</name>
    <dbReference type="NCBI Taxonomy" id="2731220"/>
    <lineage>
        <taxon>Archaea</taxon>
        <taxon>Methanobacteriati</taxon>
        <taxon>Methanobacteriota</taxon>
        <taxon>Methanomada group</taxon>
        <taxon>Methanobacteria</taxon>
        <taxon>Methanobacteriales</taxon>
        <taxon>Methanobacteriaceae</taxon>
        <taxon>Methanobacterium</taxon>
    </lineage>
</organism>
<evidence type="ECO:0000259" key="3">
    <source>
        <dbReference type="Pfam" id="PF20990"/>
    </source>
</evidence>
<dbReference type="AlphaFoldDB" id="A0A8T8K6D7"/>
<dbReference type="Pfam" id="PF09972">
    <property type="entry name" value="DUF2207"/>
    <property type="match status" value="1"/>
</dbReference>
<proteinExistence type="predicted"/>
<accession>A0A8T8K6D7</accession>
<sequence length="603" mass="67798">MDKKKLISLFFLSLFMVSFIPGIVFAQDDDRSYSIPKANIDLFIQDNGNLRVRESLFYSFDGTYRGVFREIPLKTNESIENLNIITRGAYSSYEVSQRGNLQIITIFLYSDPQKTTPITSRDVEVIIEYDFINVVTIYNDVAELQYKMWGDEWEVDVGEVNTRIHFPSQEGVKYWLNPPYFTKSSLWQGNILNVTSTSISPGNFFEVRAAIPLNQFNNPVFARRVDMDGLLEMERIQQEYEDELNFYTMLYSILSVLMLLSIVLPVLIYFKYGREPKIDYQAEYERELPSSDPPAVVNAISGSGFGKSVGDPNMDGFRATIMDLIDRNYLKLGDIPSNLDEDKKGESIYLEVNPNKDLSKLHFFEKDVISFLSTFEKEGVIPLDKIKKDLKNQKVAKAFKKSYDLWRDDLKSQFLDDKTVKKFFISKGNTYLKIYGGLAIVVAFIVFIFTLMDPLPAAIFALGASVVLGVVAIISLVMPQKVGGRWTPYGMEYDAKWQNFKKFIQDFSLIKDYPPGSVVVWNHYLVYATALGVADKVRKTMEMSLPADELSRSDIYLFHYYGGYVILSSSLDTGMSTATGGNGGGGGVGGVGGGSGGGGGGAF</sequence>
<name>A0A8T8K6D7_9EURY</name>
<dbReference type="EMBL" id="CP058560">
    <property type="protein sequence ID" value="QUH24176.1"/>
    <property type="molecule type" value="Genomic_DNA"/>
</dbReference>
<dbReference type="InterPro" id="IPR018702">
    <property type="entry name" value="DUF2207"/>
</dbReference>
<dbReference type="KEGG" id="meme:HYG87_10615"/>
<dbReference type="OrthoDB" id="137138at2157"/>
<dbReference type="Proteomes" id="UP000681041">
    <property type="component" value="Chromosome"/>
</dbReference>
<dbReference type="GeneID" id="64821222"/>